<dbReference type="Pfam" id="PF01602">
    <property type="entry name" value="Adaptin_N"/>
    <property type="match status" value="1"/>
</dbReference>
<dbReference type="Gene3D" id="1.25.10.10">
    <property type="entry name" value="Leucine-rich Repeat Variant"/>
    <property type="match status" value="1"/>
</dbReference>
<dbReference type="GO" id="GO:0006886">
    <property type="term" value="P:intracellular protein transport"/>
    <property type="evidence" value="ECO:0007669"/>
    <property type="project" value="InterPro"/>
</dbReference>
<dbReference type="GO" id="GO:0030117">
    <property type="term" value="C:membrane coat"/>
    <property type="evidence" value="ECO:0007669"/>
    <property type="project" value="InterPro"/>
</dbReference>
<feature type="domain" description="Clathrin/coatomer adaptor adaptin-like N-terminal" evidence="8">
    <location>
        <begin position="1"/>
        <end position="486"/>
    </location>
</feature>
<keyword evidence="5 6" id="KW-0472">Membrane</keyword>
<dbReference type="EMBL" id="JAEUBF010001375">
    <property type="protein sequence ID" value="KAH3667901.1"/>
    <property type="molecule type" value="Genomic_DNA"/>
</dbReference>
<dbReference type="Proteomes" id="UP000769528">
    <property type="component" value="Unassembled WGS sequence"/>
</dbReference>
<dbReference type="InterPro" id="IPR011989">
    <property type="entry name" value="ARM-like"/>
</dbReference>
<sequence length="640" mass="72107">MEGHDMINVYPQVIEMFNTDDLEAKRMCYYFIGTYALSKPDLTLSTLPIIINDLNTGSPQVVALALKNITSIPIREFFKESIRPIRKSLKSENISVRKAAIFTIARLWERDPKMVNDEGLMATLYDLIEDKSTNIVAAALTVLLDIQDKSSDLKLSFNKGQAVYLADLLGNADDWDQLTILNSLMNFTPQTHDESYTLIDKVISLLHHENSSVVLNTFKLMLYLLNYASEIEEYIIRKMTSSLTSLLSKPDEIRFLVLRNVILLILSKPKVFHFDVSLFFCAFDDPIFVKDTKLEIIYLLANESNLSIVLQELAEYSIDVDVQMSKKAVRAIGNLAVKLEAASKTCVDTLLDLASNDIYYVNQEIVIVFKNIFRRYNQFDYALSKIISHADKIEEPDSRSALIWIIGHFARKIPKAESLLADLVSGFGEDPLDVQLCSLTSVVKLFIQKPEEGQDVVLEILKKATEEVDNPDVRERGFFYWRLLSAQAKFPGTAKDIVDGEVPLISNENEQLDPIILEELELNIGSLASVYLKPVGQVFRLSKRKLLPQSPAKSNGFSNIVGSLHSTSSSFAEARPRADTINSNNTSTSESGISDQRRVDEFDVPAIQVNPIKKQSNLSRRVTTSKSSLSRKLSIRNVFH</sequence>
<evidence type="ECO:0000256" key="5">
    <source>
        <dbReference type="ARBA" id="ARBA00023136"/>
    </source>
</evidence>
<dbReference type="AlphaFoldDB" id="A0A9P8PA10"/>
<dbReference type="GO" id="GO:0030276">
    <property type="term" value="F:clathrin binding"/>
    <property type="evidence" value="ECO:0007669"/>
    <property type="project" value="InterPro"/>
</dbReference>
<reference evidence="9" key="1">
    <citation type="journal article" date="2021" name="Open Biol.">
        <title>Shared evolutionary footprints suggest mitochondrial oxidative damage underlies multiple complex I losses in fungi.</title>
        <authorList>
            <person name="Schikora-Tamarit M.A."/>
            <person name="Marcet-Houben M."/>
            <person name="Nosek J."/>
            <person name="Gabaldon T."/>
        </authorList>
    </citation>
    <scope>NUCLEOTIDE SEQUENCE</scope>
    <source>
        <strain evidence="9">CBS6341</strain>
    </source>
</reference>
<dbReference type="InterPro" id="IPR016024">
    <property type="entry name" value="ARM-type_fold"/>
</dbReference>
<name>A0A9P8PA10_9ASCO</name>
<dbReference type="InterPro" id="IPR016342">
    <property type="entry name" value="AP_complex_bsu_1_2_4"/>
</dbReference>
<dbReference type="PANTHER" id="PTHR11134">
    <property type="entry name" value="ADAPTOR COMPLEX SUBUNIT BETA FAMILY MEMBER"/>
    <property type="match status" value="1"/>
</dbReference>
<evidence type="ECO:0000313" key="9">
    <source>
        <dbReference type="EMBL" id="KAH3667901.1"/>
    </source>
</evidence>
<protein>
    <recommendedName>
        <fullName evidence="6">AP complex subunit beta</fullName>
    </recommendedName>
</protein>
<dbReference type="InterPro" id="IPR002553">
    <property type="entry name" value="Clathrin/coatomer_adapt-like_N"/>
</dbReference>
<gene>
    <name evidence="9" type="ORF">WICMUC_005179</name>
</gene>
<evidence type="ECO:0000313" key="10">
    <source>
        <dbReference type="Proteomes" id="UP000769528"/>
    </source>
</evidence>
<dbReference type="PIRSF" id="PIRSF002291">
    <property type="entry name" value="AP_complex_beta"/>
    <property type="match status" value="1"/>
</dbReference>
<comment type="caution">
    <text evidence="9">The sequence shown here is derived from an EMBL/GenBank/DDBJ whole genome shotgun (WGS) entry which is preliminary data.</text>
</comment>
<keyword evidence="10" id="KW-1185">Reference proteome</keyword>
<dbReference type="GO" id="GO:0016192">
    <property type="term" value="P:vesicle-mediated transport"/>
    <property type="evidence" value="ECO:0007669"/>
    <property type="project" value="InterPro"/>
</dbReference>
<dbReference type="InterPro" id="IPR026739">
    <property type="entry name" value="AP_beta"/>
</dbReference>
<dbReference type="SUPFAM" id="SSF48371">
    <property type="entry name" value="ARM repeat"/>
    <property type="match status" value="1"/>
</dbReference>
<reference evidence="9" key="2">
    <citation type="submission" date="2021-01" db="EMBL/GenBank/DDBJ databases">
        <authorList>
            <person name="Schikora-Tamarit M.A."/>
        </authorList>
    </citation>
    <scope>NUCLEOTIDE SEQUENCE</scope>
    <source>
        <strain evidence="9">CBS6341</strain>
    </source>
</reference>
<keyword evidence="4 6" id="KW-0653">Protein transport</keyword>
<keyword evidence="3 6" id="KW-0813">Transport</keyword>
<evidence type="ECO:0000256" key="4">
    <source>
        <dbReference type="ARBA" id="ARBA00022927"/>
    </source>
</evidence>
<evidence type="ECO:0000259" key="8">
    <source>
        <dbReference type="Pfam" id="PF01602"/>
    </source>
</evidence>
<dbReference type="OrthoDB" id="10254310at2759"/>
<proteinExistence type="inferred from homology"/>
<evidence type="ECO:0000256" key="2">
    <source>
        <dbReference type="ARBA" id="ARBA00006613"/>
    </source>
</evidence>
<evidence type="ECO:0000256" key="1">
    <source>
        <dbReference type="ARBA" id="ARBA00004308"/>
    </source>
</evidence>
<comment type="function">
    <text evidence="6">Adaptins are components of the adaptor complexes which link clathrin to receptors in coated vesicles. Clathrin-associated protein complexes are believed to interact with the cytoplasmic tails of membrane proteins, leading to their selection and concentration.</text>
</comment>
<comment type="similarity">
    <text evidence="2 6">Belongs to the adaptor complexes large subunit family.</text>
</comment>
<organism evidence="9 10">
    <name type="scientific">Wickerhamomyces mucosus</name>
    <dbReference type="NCBI Taxonomy" id="1378264"/>
    <lineage>
        <taxon>Eukaryota</taxon>
        <taxon>Fungi</taxon>
        <taxon>Dikarya</taxon>
        <taxon>Ascomycota</taxon>
        <taxon>Saccharomycotina</taxon>
        <taxon>Saccharomycetes</taxon>
        <taxon>Phaffomycetales</taxon>
        <taxon>Wickerhamomycetaceae</taxon>
        <taxon>Wickerhamomyces</taxon>
    </lineage>
</organism>
<dbReference type="GO" id="GO:0012505">
    <property type="term" value="C:endomembrane system"/>
    <property type="evidence" value="ECO:0007669"/>
    <property type="project" value="UniProtKB-SubCell"/>
</dbReference>
<evidence type="ECO:0000256" key="3">
    <source>
        <dbReference type="ARBA" id="ARBA00022448"/>
    </source>
</evidence>
<evidence type="ECO:0000256" key="6">
    <source>
        <dbReference type="PIRNR" id="PIRNR002291"/>
    </source>
</evidence>
<feature type="compositionally biased region" description="Low complexity" evidence="7">
    <location>
        <begin position="580"/>
        <end position="589"/>
    </location>
</feature>
<feature type="region of interest" description="Disordered" evidence="7">
    <location>
        <begin position="572"/>
        <end position="597"/>
    </location>
</feature>
<comment type="subcellular location">
    <subcellularLocation>
        <location evidence="1">Endomembrane system</location>
    </subcellularLocation>
</comment>
<accession>A0A9P8PA10</accession>
<evidence type="ECO:0000256" key="7">
    <source>
        <dbReference type="SAM" id="MobiDB-lite"/>
    </source>
</evidence>